<dbReference type="InterPro" id="IPR011006">
    <property type="entry name" value="CheY-like_superfamily"/>
</dbReference>
<dbReference type="InterPro" id="IPR000792">
    <property type="entry name" value="Tscrpt_reg_LuxR_C"/>
</dbReference>
<feature type="domain" description="HTH luxR-type" evidence="7">
    <location>
        <begin position="138"/>
        <end position="203"/>
    </location>
</feature>
<name>A0A1T4KEC5_9GAMM</name>
<dbReference type="PROSITE" id="PS50110">
    <property type="entry name" value="RESPONSE_REGULATORY"/>
    <property type="match status" value="1"/>
</dbReference>
<evidence type="ECO:0000256" key="5">
    <source>
        <dbReference type="ARBA" id="ARBA00023163"/>
    </source>
</evidence>
<dbReference type="Pfam" id="PF00196">
    <property type="entry name" value="GerE"/>
    <property type="match status" value="1"/>
</dbReference>
<dbReference type="SUPFAM" id="SSF52172">
    <property type="entry name" value="CheY-like"/>
    <property type="match status" value="1"/>
</dbReference>
<keyword evidence="10" id="KW-1185">Reference proteome</keyword>
<evidence type="ECO:0000256" key="1">
    <source>
        <dbReference type="ARBA" id="ARBA00022553"/>
    </source>
</evidence>
<keyword evidence="1 6" id="KW-0597">Phosphoprotein</keyword>
<dbReference type="PANTHER" id="PTHR44688">
    <property type="entry name" value="DNA-BINDING TRANSCRIPTIONAL ACTIVATOR DEVR_DOSR"/>
    <property type="match status" value="1"/>
</dbReference>
<keyword evidence="2" id="KW-0902">Two-component regulatory system</keyword>
<dbReference type="EMBL" id="MTSM01000005">
    <property type="protein sequence ID" value="OPX56007.1"/>
    <property type="molecule type" value="Genomic_DNA"/>
</dbReference>
<evidence type="ECO:0000256" key="3">
    <source>
        <dbReference type="ARBA" id="ARBA00023015"/>
    </source>
</evidence>
<dbReference type="PANTHER" id="PTHR44688:SF16">
    <property type="entry name" value="DNA-BINDING TRANSCRIPTIONAL ACTIVATOR DEVR_DOSR"/>
    <property type="match status" value="1"/>
</dbReference>
<keyword evidence="5" id="KW-0804">Transcription</keyword>
<dbReference type="SUPFAM" id="SSF46894">
    <property type="entry name" value="C-terminal effector domain of the bipartite response regulators"/>
    <property type="match status" value="1"/>
</dbReference>
<gene>
    <name evidence="9" type="ORF">BTE48_05435</name>
</gene>
<dbReference type="InterPro" id="IPR036388">
    <property type="entry name" value="WH-like_DNA-bd_sf"/>
</dbReference>
<dbReference type="GO" id="GO:0003677">
    <property type="term" value="F:DNA binding"/>
    <property type="evidence" value="ECO:0007669"/>
    <property type="project" value="UniProtKB-KW"/>
</dbReference>
<dbReference type="Gene3D" id="3.40.50.2300">
    <property type="match status" value="1"/>
</dbReference>
<evidence type="ECO:0000259" key="7">
    <source>
        <dbReference type="PROSITE" id="PS50043"/>
    </source>
</evidence>
<dbReference type="FunFam" id="3.40.50.2300:FF:000018">
    <property type="entry name" value="DNA-binding transcriptional regulator NtrC"/>
    <property type="match status" value="1"/>
</dbReference>
<dbReference type="Proteomes" id="UP000191418">
    <property type="component" value="Unassembled WGS sequence"/>
</dbReference>
<evidence type="ECO:0000256" key="6">
    <source>
        <dbReference type="PROSITE-ProRule" id="PRU00169"/>
    </source>
</evidence>
<proteinExistence type="predicted"/>
<evidence type="ECO:0000256" key="4">
    <source>
        <dbReference type="ARBA" id="ARBA00023125"/>
    </source>
</evidence>
<dbReference type="GO" id="GO:0000160">
    <property type="term" value="P:phosphorelay signal transduction system"/>
    <property type="evidence" value="ECO:0007669"/>
    <property type="project" value="UniProtKB-KW"/>
</dbReference>
<dbReference type="AlphaFoldDB" id="A0A1T4KEC5"/>
<feature type="modified residue" description="4-aspartylphosphate" evidence="6">
    <location>
        <position position="57"/>
    </location>
</feature>
<dbReference type="OrthoDB" id="9802186at2"/>
<evidence type="ECO:0000259" key="8">
    <source>
        <dbReference type="PROSITE" id="PS50110"/>
    </source>
</evidence>
<evidence type="ECO:0000313" key="10">
    <source>
        <dbReference type="Proteomes" id="UP000191418"/>
    </source>
</evidence>
<protein>
    <submittedName>
        <fullName evidence="9">DNA-binding response regulator</fullName>
    </submittedName>
</protein>
<accession>A0A1T4KEC5</accession>
<organism evidence="9 10">
    <name type="scientific">Oceanospirillum multiglobuliferum</name>
    <dbReference type="NCBI Taxonomy" id="64969"/>
    <lineage>
        <taxon>Bacteria</taxon>
        <taxon>Pseudomonadati</taxon>
        <taxon>Pseudomonadota</taxon>
        <taxon>Gammaproteobacteria</taxon>
        <taxon>Oceanospirillales</taxon>
        <taxon>Oceanospirillaceae</taxon>
        <taxon>Oceanospirillum</taxon>
    </lineage>
</organism>
<dbReference type="InterPro" id="IPR001789">
    <property type="entry name" value="Sig_transdc_resp-reg_receiver"/>
</dbReference>
<dbReference type="Gene3D" id="1.10.10.10">
    <property type="entry name" value="Winged helix-like DNA-binding domain superfamily/Winged helix DNA-binding domain"/>
    <property type="match status" value="1"/>
</dbReference>
<dbReference type="PRINTS" id="PR00038">
    <property type="entry name" value="HTHLUXR"/>
</dbReference>
<comment type="caution">
    <text evidence="9">The sequence shown here is derived from an EMBL/GenBank/DDBJ whole genome shotgun (WGS) entry which is preliminary data.</text>
</comment>
<evidence type="ECO:0000313" key="9">
    <source>
        <dbReference type="EMBL" id="OPX56007.1"/>
    </source>
</evidence>
<dbReference type="SMART" id="SM00448">
    <property type="entry name" value="REC"/>
    <property type="match status" value="1"/>
</dbReference>
<dbReference type="PROSITE" id="PS00622">
    <property type="entry name" value="HTH_LUXR_1"/>
    <property type="match status" value="1"/>
</dbReference>
<dbReference type="Pfam" id="PF00072">
    <property type="entry name" value="Response_reg"/>
    <property type="match status" value="1"/>
</dbReference>
<keyword evidence="4 9" id="KW-0238">DNA-binding</keyword>
<feature type="domain" description="Response regulatory" evidence="8">
    <location>
        <begin position="8"/>
        <end position="122"/>
    </location>
</feature>
<dbReference type="CDD" id="cd06170">
    <property type="entry name" value="LuxR_C_like"/>
    <property type="match status" value="1"/>
</dbReference>
<dbReference type="PROSITE" id="PS50043">
    <property type="entry name" value="HTH_LUXR_2"/>
    <property type="match status" value="1"/>
</dbReference>
<dbReference type="CDD" id="cd17537">
    <property type="entry name" value="REC_FixJ"/>
    <property type="match status" value="1"/>
</dbReference>
<reference evidence="9 10" key="1">
    <citation type="submission" date="2017-01" db="EMBL/GenBank/DDBJ databases">
        <title>Genome Sequencing of a Marine Spirillum, Oceanospirillum multiglobuliferum ATCC 33336, from Japan.</title>
        <authorList>
            <person name="Carney J.G."/>
            <person name="Trachtenberg A.M."/>
            <person name="Rheaume B.A."/>
            <person name="Linnane J.D."/>
            <person name="Pitts N.L."/>
            <person name="Mykles D.L."/>
            <person name="Maclea K.S."/>
        </authorList>
    </citation>
    <scope>NUCLEOTIDE SEQUENCE [LARGE SCALE GENOMIC DNA]</scope>
    <source>
        <strain evidence="9 10">ATCC 33336</strain>
    </source>
</reference>
<dbReference type="InterPro" id="IPR016032">
    <property type="entry name" value="Sig_transdc_resp-reg_C-effctor"/>
</dbReference>
<dbReference type="RefSeq" id="WP_078743684.1">
    <property type="nucleotide sequence ID" value="NZ_FUXG01000001.1"/>
</dbReference>
<dbReference type="STRING" id="64969.SAMN02745127_00046"/>
<keyword evidence="3" id="KW-0805">Transcription regulation</keyword>
<evidence type="ECO:0000256" key="2">
    <source>
        <dbReference type="ARBA" id="ARBA00023012"/>
    </source>
</evidence>
<dbReference type="GO" id="GO:0006355">
    <property type="term" value="P:regulation of DNA-templated transcription"/>
    <property type="evidence" value="ECO:0007669"/>
    <property type="project" value="InterPro"/>
</dbReference>
<dbReference type="SMART" id="SM00421">
    <property type="entry name" value="HTH_LUXR"/>
    <property type="match status" value="1"/>
</dbReference>
<sequence>MLQDRTQTIFVIDDDPDVRESLQWLLESVGLQVCTYATALDFLAQCPEDAAGCIVMDVRMPGLSGINAQKKLSEQQINLPVIMISAHGSIDMAVTAMTQGALTFIEKPFDDQTLIDHVQTALEQNSHHRQKQKVIAEYRTRFNGLTKREHQVFEQVVKGLSNQEIADVLGINRKTVEGHRANMMVKMAVSSLSELVEIGISLRMDDQ</sequence>